<dbReference type="Gene3D" id="4.10.1000.10">
    <property type="entry name" value="Zinc finger, CCCH-type"/>
    <property type="match status" value="1"/>
</dbReference>
<dbReference type="GO" id="GO:0005777">
    <property type="term" value="C:peroxisome"/>
    <property type="evidence" value="ECO:0007669"/>
    <property type="project" value="InterPro"/>
</dbReference>
<evidence type="ECO:0000313" key="5">
    <source>
        <dbReference type="Proteomes" id="UP000663836"/>
    </source>
</evidence>
<organism evidence="4 5">
    <name type="scientific">Rotaria sordida</name>
    <dbReference type="NCBI Taxonomy" id="392033"/>
    <lineage>
        <taxon>Eukaryota</taxon>
        <taxon>Metazoa</taxon>
        <taxon>Spiralia</taxon>
        <taxon>Gnathifera</taxon>
        <taxon>Rotifera</taxon>
        <taxon>Eurotatoria</taxon>
        <taxon>Bdelloidea</taxon>
        <taxon>Philodinida</taxon>
        <taxon>Philodinidae</taxon>
        <taxon>Rotaria</taxon>
    </lineage>
</organism>
<reference evidence="4" key="1">
    <citation type="submission" date="2021-02" db="EMBL/GenBank/DDBJ databases">
        <authorList>
            <person name="Nowell W R."/>
        </authorList>
    </citation>
    <scope>NUCLEOTIDE SEQUENCE</scope>
</reference>
<dbReference type="GO" id="GO:0004540">
    <property type="term" value="F:RNA nuclease activity"/>
    <property type="evidence" value="ECO:0007669"/>
    <property type="project" value="InterPro"/>
</dbReference>
<dbReference type="PROSITE" id="PS50157">
    <property type="entry name" value="ZINC_FINGER_C2H2_2"/>
    <property type="match status" value="1"/>
</dbReference>
<dbReference type="PANTHER" id="PTHR14379">
    <property type="entry name" value="LIMKAIN B LKAP"/>
    <property type="match status" value="1"/>
</dbReference>
<dbReference type="InterPro" id="IPR000571">
    <property type="entry name" value="Znf_CCCH"/>
</dbReference>
<dbReference type="PROSITE" id="PS50103">
    <property type="entry name" value="ZF_C3H1"/>
    <property type="match status" value="1"/>
</dbReference>
<dbReference type="CDD" id="cd10910">
    <property type="entry name" value="PIN_limkain_b1_N_like"/>
    <property type="match status" value="1"/>
</dbReference>
<dbReference type="Gene3D" id="3.30.160.60">
    <property type="entry name" value="Classic Zinc Finger"/>
    <property type="match status" value="1"/>
</dbReference>
<dbReference type="InterPro" id="IPR013087">
    <property type="entry name" value="Znf_C2H2_type"/>
</dbReference>
<dbReference type="AlphaFoldDB" id="A0A819TNJ4"/>
<dbReference type="Pfam" id="PF01936">
    <property type="entry name" value="NYN"/>
    <property type="match status" value="1"/>
</dbReference>
<gene>
    <name evidence="4" type="ORF">JBS370_LOCUS30880</name>
</gene>
<dbReference type="SUPFAM" id="SSF57667">
    <property type="entry name" value="beta-beta-alpha zinc fingers"/>
    <property type="match status" value="1"/>
</dbReference>
<dbReference type="PANTHER" id="PTHR14379:SF3">
    <property type="entry name" value="MEIOSIS REGULATOR AND MRNA STABILITY FACTOR 1"/>
    <property type="match status" value="1"/>
</dbReference>
<dbReference type="EMBL" id="CAJOBD010007336">
    <property type="protein sequence ID" value="CAF4084234.1"/>
    <property type="molecule type" value="Genomic_DNA"/>
</dbReference>
<dbReference type="InterPro" id="IPR021139">
    <property type="entry name" value="NYN"/>
</dbReference>
<dbReference type="GO" id="GO:0010468">
    <property type="term" value="P:regulation of gene expression"/>
    <property type="evidence" value="ECO:0007669"/>
    <property type="project" value="InterPro"/>
</dbReference>
<evidence type="ECO:0000259" key="2">
    <source>
        <dbReference type="PROSITE" id="PS50103"/>
    </source>
</evidence>
<dbReference type="SMART" id="SM00355">
    <property type="entry name" value="ZnF_C2H2"/>
    <property type="match status" value="3"/>
</dbReference>
<proteinExistence type="predicted"/>
<dbReference type="PROSITE" id="PS00028">
    <property type="entry name" value="ZINC_FINGER_C2H2_1"/>
    <property type="match status" value="2"/>
</dbReference>
<evidence type="ECO:0000259" key="3">
    <source>
        <dbReference type="PROSITE" id="PS50157"/>
    </source>
</evidence>
<dbReference type="GO" id="GO:0008270">
    <property type="term" value="F:zinc ion binding"/>
    <property type="evidence" value="ECO:0007669"/>
    <property type="project" value="UniProtKB-KW"/>
</dbReference>
<dbReference type="InterPro" id="IPR024768">
    <property type="entry name" value="Marf1"/>
</dbReference>
<evidence type="ECO:0008006" key="6">
    <source>
        <dbReference type="Google" id="ProtNLM"/>
    </source>
</evidence>
<sequence length="394" mass="45749">MATVDREYSTLLPLTDCIYFTNGDCMFKKKCRYRHCQTAVKQLEECSNWPHTCRNIDCPYRHTRKPSKIQKSMLREKDFVSFFWDIENVPIPKGQKPFDIVQRIRQKLVVESGLQEAAFSCFCNINTISQDNQQSLHHANVRIIHVPDRKPGAVDRQIMLELDRFERVHRPPATIVLISGDIDFVGKLNDLRHQAGFHVIVIHNKSAKGELKATVNAHYPWELFTQQQKPIKITNKLDSIGSERTNRIYYFSSSNSLHLKDSSPCSSNRQLPIVNNQDIKKQKCPKCTSEFESVQSLQQHQTIKNHLFNCPVCNGIFFTQISQTQHQRNKKHYIGDYKCNQCNRYFSKIESLNQHQQATGHISLSLNDQDSMMIILQGIEAIKQYFEKHGLINN</sequence>
<keyword evidence="1" id="KW-0862">Zinc</keyword>
<keyword evidence="1" id="KW-0479">Metal-binding</keyword>
<feature type="zinc finger region" description="C3H1-type" evidence="1">
    <location>
        <begin position="11"/>
        <end position="38"/>
    </location>
</feature>
<feature type="domain" description="C2H2-type" evidence="3">
    <location>
        <begin position="337"/>
        <end position="361"/>
    </location>
</feature>
<evidence type="ECO:0000256" key="1">
    <source>
        <dbReference type="PROSITE-ProRule" id="PRU00723"/>
    </source>
</evidence>
<dbReference type="GO" id="GO:1905762">
    <property type="term" value="F:CCR4-NOT complex binding"/>
    <property type="evidence" value="ECO:0007669"/>
    <property type="project" value="TreeGrafter"/>
</dbReference>
<keyword evidence="1" id="KW-0863">Zinc-finger</keyword>
<dbReference type="Proteomes" id="UP000663836">
    <property type="component" value="Unassembled WGS sequence"/>
</dbReference>
<dbReference type="Gene3D" id="3.40.50.1010">
    <property type="entry name" value="5'-nuclease"/>
    <property type="match status" value="1"/>
</dbReference>
<dbReference type="InterPro" id="IPR036236">
    <property type="entry name" value="Znf_C2H2_sf"/>
</dbReference>
<accession>A0A819TNJ4</accession>
<evidence type="ECO:0000313" key="4">
    <source>
        <dbReference type="EMBL" id="CAF4084234.1"/>
    </source>
</evidence>
<feature type="domain" description="C3H1-type" evidence="2">
    <location>
        <begin position="11"/>
        <end position="38"/>
    </location>
</feature>
<comment type="caution">
    <text evidence="4">The sequence shown here is derived from an EMBL/GenBank/DDBJ whole genome shotgun (WGS) entry which is preliminary data.</text>
</comment>
<protein>
    <recommendedName>
        <fullName evidence="6">C2H2-type domain-containing protein</fullName>
    </recommendedName>
</protein>
<name>A0A819TNJ4_9BILA</name>